<accession>A0ACA9NP37</accession>
<feature type="non-terminal residue" evidence="1">
    <location>
        <position position="1"/>
    </location>
</feature>
<dbReference type="Proteomes" id="UP000789702">
    <property type="component" value="Unassembled WGS sequence"/>
</dbReference>
<sequence length="56" mass="6509">LSLVTLPNYGLYVHKLGEEHELGGRKLDEHELEGRKLEEHKLEKRQNPYSIEAKLA</sequence>
<reference evidence="1" key="1">
    <citation type="submission" date="2021-06" db="EMBL/GenBank/DDBJ databases">
        <authorList>
            <person name="Kallberg Y."/>
            <person name="Tangrot J."/>
            <person name="Rosling A."/>
        </authorList>
    </citation>
    <scope>NUCLEOTIDE SEQUENCE</scope>
    <source>
        <strain evidence="1">IL203A</strain>
    </source>
</reference>
<proteinExistence type="predicted"/>
<keyword evidence="2" id="KW-1185">Reference proteome</keyword>
<protein>
    <submittedName>
        <fullName evidence="1">13410_t:CDS:1</fullName>
    </submittedName>
</protein>
<dbReference type="EMBL" id="CAJVPU010018640">
    <property type="protein sequence ID" value="CAG8667024.1"/>
    <property type="molecule type" value="Genomic_DNA"/>
</dbReference>
<comment type="caution">
    <text evidence="1">The sequence shown here is derived from an EMBL/GenBank/DDBJ whole genome shotgun (WGS) entry which is preliminary data.</text>
</comment>
<name>A0ACA9NP37_9GLOM</name>
<organism evidence="1 2">
    <name type="scientific">Dentiscutata heterogama</name>
    <dbReference type="NCBI Taxonomy" id="1316150"/>
    <lineage>
        <taxon>Eukaryota</taxon>
        <taxon>Fungi</taxon>
        <taxon>Fungi incertae sedis</taxon>
        <taxon>Mucoromycota</taxon>
        <taxon>Glomeromycotina</taxon>
        <taxon>Glomeromycetes</taxon>
        <taxon>Diversisporales</taxon>
        <taxon>Gigasporaceae</taxon>
        <taxon>Dentiscutata</taxon>
    </lineage>
</organism>
<evidence type="ECO:0000313" key="1">
    <source>
        <dbReference type="EMBL" id="CAG8667024.1"/>
    </source>
</evidence>
<evidence type="ECO:0000313" key="2">
    <source>
        <dbReference type="Proteomes" id="UP000789702"/>
    </source>
</evidence>
<gene>
    <name evidence="1" type="ORF">DHETER_LOCUS10013</name>
</gene>